<proteinExistence type="predicted"/>
<dbReference type="EMBL" id="GGEC01087155">
    <property type="protein sequence ID" value="MBX67639.1"/>
    <property type="molecule type" value="Transcribed_RNA"/>
</dbReference>
<dbReference type="AlphaFoldDB" id="A0A2P2QKW3"/>
<organism evidence="1">
    <name type="scientific">Rhizophora mucronata</name>
    <name type="common">Asiatic mangrove</name>
    <dbReference type="NCBI Taxonomy" id="61149"/>
    <lineage>
        <taxon>Eukaryota</taxon>
        <taxon>Viridiplantae</taxon>
        <taxon>Streptophyta</taxon>
        <taxon>Embryophyta</taxon>
        <taxon>Tracheophyta</taxon>
        <taxon>Spermatophyta</taxon>
        <taxon>Magnoliopsida</taxon>
        <taxon>eudicotyledons</taxon>
        <taxon>Gunneridae</taxon>
        <taxon>Pentapetalae</taxon>
        <taxon>rosids</taxon>
        <taxon>fabids</taxon>
        <taxon>Malpighiales</taxon>
        <taxon>Rhizophoraceae</taxon>
        <taxon>Rhizophora</taxon>
    </lineage>
</organism>
<sequence length="38" mass="4424">MFHFCPIFVPYCTSFCRLIKLLQPSGWQAVCLGCVTWK</sequence>
<name>A0A2P2QKW3_RHIMU</name>
<accession>A0A2P2QKW3</accession>
<evidence type="ECO:0000313" key="1">
    <source>
        <dbReference type="EMBL" id="MBX67639.1"/>
    </source>
</evidence>
<protein>
    <submittedName>
        <fullName evidence="1">Uncharacterized protein</fullName>
    </submittedName>
</protein>
<reference evidence="1" key="1">
    <citation type="submission" date="2018-02" db="EMBL/GenBank/DDBJ databases">
        <title>Rhizophora mucronata_Transcriptome.</title>
        <authorList>
            <person name="Meera S.P."/>
            <person name="Sreeshan A."/>
            <person name="Augustine A."/>
        </authorList>
    </citation>
    <scope>NUCLEOTIDE SEQUENCE</scope>
    <source>
        <tissue evidence="1">Leaf</tissue>
    </source>
</reference>